<gene>
    <name evidence="2 3" type="primary">Btrc</name>
</gene>
<evidence type="ECO:0000313" key="4">
    <source>
        <dbReference type="Proteomes" id="UP000000589"/>
    </source>
</evidence>
<dbReference type="Proteomes" id="UP000000589">
    <property type="component" value="Chromosome 19"/>
</dbReference>
<feature type="compositionally biased region" description="Low complexity" evidence="1">
    <location>
        <begin position="119"/>
        <end position="133"/>
    </location>
</feature>
<dbReference type="ExpressionAtlas" id="A0A286YE08">
    <property type="expression patterns" value="baseline and differential"/>
</dbReference>
<protein>
    <submittedName>
        <fullName evidence="2">Beta-transducin repeat containing protein</fullName>
    </submittedName>
</protein>
<accession>A0A286YE08</accession>
<name>A0A286YE08_MOUSE</name>
<dbReference type="Antibodypedia" id="31277">
    <property type="antibodies" value="390 antibodies from 32 providers"/>
</dbReference>
<feature type="region of interest" description="Disordered" evidence="1">
    <location>
        <begin position="103"/>
        <end position="150"/>
    </location>
</feature>
<dbReference type="GeneTree" id="ENSGT00940000159672"/>
<reference evidence="2 4" key="2">
    <citation type="journal article" date="2011" name="PLoS Biol.">
        <title>Modernizing reference genome assemblies.</title>
        <authorList>
            <person name="Church D.M."/>
            <person name="Schneider V.A."/>
            <person name="Graves T."/>
            <person name="Auger K."/>
            <person name="Cunningham F."/>
            <person name="Bouk N."/>
            <person name="Chen H.C."/>
            <person name="Agarwala R."/>
            <person name="McLaren W.M."/>
            <person name="Ritchie G.R."/>
            <person name="Albracht D."/>
            <person name="Kremitzki M."/>
            <person name="Rock S."/>
            <person name="Kotkiewicz H."/>
            <person name="Kremitzki C."/>
            <person name="Wollam A."/>
            <person name="Trani L."/>
            <person name="Fulton L."/>
            <person name="Fulton R."/>
            <person name="Matthews L."/>
            <person name="Whitehead S."/>
            <person name="Chow W."/>
            <person name="Torrance J."/>
            <person name="Dunn M."/>
            <person name="Harden G."/>
            <person name="Threadgold G."/>
            <person name="Wood J."/>
            <person name="Collins J."/>
            <person name="Heath P."/>
            <person name="Griffiths G."/>
            <person name="Pelan S."/>
            <person name="Grafham D."/>
            <person name="Eichler E.E."/>
            <person name="Weinstock G."/>
            <person name="Mardis E.R."/>
            <person name="Wilson R.K."/>
            <person name="Howe K."/>
            <person name="Flicek P."/>
            <person name="Hubbard T."/>
        </authorList>
    </citation>
    <scope>NUCLEOTIDE SEQUENCE [LARGE SCALE GENOMIC DNA]</scope>
    <source>
        <strain evidence="2 4">C57BL/6J</strain>
    </source>
</reference>
<dbReference type="AGR" id="MGI:1338871"/>
<reference evidence="2" key="3">
    <citation type="submission" date="2025-08" db="UniProtKB">
        <authorList>
            <consortium name="Ensembl"/>
        </authorList>
    </citation>
    <scope>IDENTIFICATION</scope>
    <source>
        <strain evidence="2">C57BL/6J</strain>
    </source>
</reference>
<dbReference type="Bgee" id="ENSMUSG00000025217">
    <property type="expression patterns" value="Expressed in spermatocyte and 242 other cell types or tissues"/>
</dbReference>
<proteinExistence type="predicted"/>
<evidence type="ECO:0000256" key="1">
    <source>
        <dbReference type="SAM" id="MobiDB-lite"/>
    </source>
</evidence>
<feature type="region of interest" description="Disordered" evidence="1">
    <location>
        <begin position="67"/>
        <end position="91"/>
    </location>
</feature>
<dbReference type="MGI" id="MGI:1338871">
    <property type="gene designation" value="Btrc"/>
</dbReference>
<feature type="compositionally biased region" description="Basic and acidic residues" evidence="1">
    <location>
        <begin position="140"/>
        <end position="150"/>
    </location>
</feature>
<dbReference type="ProteomicsDB" id="314725"/>
<feature type="compositionally biased region" description="Basic and acidic residues" evidence="1">
    <location>
        <begin position="68"/>
        <end position="79"/>
    </location>
</feature>
<keyword evidence="4" id="KW-1185">Reference proteome</keyword>
<dbReference type="Ensembl" id="ENSMUST00000224102.2">
    <property type="protein sequence ID" value="ENSMUSP00000153661.2"/>
    <property type="gene ID" value="ENSMUSG00000025217.16"/>
</dbReference>
<organism evidence="2 4">
    <name type="scientific">Mus musculus</name>
    <name type="common">Mouse</name>
    <dbReference type="NCBI Taxonomy" id="10090"/>
    <lineage>
        <taxon>Eukaryota</taxon>
        <taxon>Metazoa</taxon>
        <taxon>Chordata</taxon>
        <taxon>Craniata</taxon>
        <taxon>Vertebrata</taxon>
        <taxon>Euteleostomi</taxon>
        <taxon>Mammalia</taxon>
        <taxon>Eutheria</taxon>
        <taxon>Euarchontoglires</taxon>
        <taxon>Glires</taxon>
        <taxon>Rodentia</taxon>
        <taxon>Myomorpha</taxon>
        <taxon>Muroidea</taxon>
        <taxon>Muridae</taxon>
        <taxon>Murinae</taxon>
        <taxon>Mus</taxon>
        <taxon>Mus</taxon>
    </lineage>
</organism>
<dbReference type="VEuPathDB" id="HostDB:ENSMUSG00000025217"/>
<dbReference type="AlphaFoldDB" id="A0A286YE08"/>
<sequence length="150" mass="16442">MDPAEAVLQEKALKFMAAVPAGGYWRNNKKCSMPRSLWLGCSSLADSMPSLRCLYNPGTGALTAFQKATEDRSSLERGRYTPSAPAPKSKLQRHLCEFKANLPASPRPARLHREIPSQTATNRITTTTTNGQTVMAHTQHSREEGGRSLS</sequence>
<evidence type="ECO:0000313" key="3">
    <source>
        <dbReference type="MGI" id="MGI:1338871"/>
    </source>
</evidence>
<evidence type="ECO:0000313" key="2">
    <source>
        <dbReference type="Ensembl" id="ENSMUSP00000153661.2"/>
    </source>
</evidence>
<reference evidence="2 4" key="1">
    <citation type="journal article" date="2009" name="PLoS Biol.">
        <title>Lineage-specific biology revealed by a finished genome assembly of the mouse.</title>
        <authorList>
            <consortium name="Mouse Genome Sequencing Consortium"/>
            <person name="Church D.M."/>
            <person name="Goodstadt L."/>
            <person name="Hillier L.W."/>
            <person name="Zody M.C."/>
            <person name="Goldstein S."/>
            <person name="She X."/>
            <person name="Bult C.J."/>
            <person name="Agarwala R."/>
            <person name="Cherry J.L."/>
            <person name="DiCuccio M."/>
            <person name="Hlavina W."/>
            <person name="Kapustin Y."/>
            <person name="Meric P."/>
            <person name="Maglott D."/>
            <person name="Birtle Z."/>
            <person name="Marques A.C."/>
            <person name="Graves T."/>
            <person name="Zhou S."/>
            <person name="Teague B."/>
            <person name="Potamousis K."/>
            <person name="Churas C."/>
            <person name="Place M."/>
            <person name="Herschleb J."/>
            <person name="Runnheim R."/>
            <person name="Forrest D."/>
            <person name="Amos-Landgraf J."/>
            <person name="Schwartz D.C."/>
            <person name="Cheng Z."/>
            <person name="Lindblad-Toh K."/>
            <person name="Eichler E.E."/>
            <person name="Ponting C.P."/>
        </authorList>
    </citation>
    <scope>NUCLEOTIDE SEQUENCE [LARGE SCALE GENOMIC DNA]</scope>
    <source>
        <strain evidence="2 4">C57BL/6J</strain>
    </source>
</reference>
<reference evidence="2" key="4">
    <citation type="submission" date="2025-09" db="UniProtKB">
        <authorList>
            <consortium name="Ensembl"/>
        </authorList>
    </citation>
    <scope>IDENTIFICATION</scope>
    <source>
        <strain evidence="2">C57BL/6J</strain>
    </source>
</reference>